<dbReference type="AlphaFoldDB" id="A0A2G9YW07"/>
<protein>
    <submittedName>
        <fullName evidence="2">Oxidoreductase</fullName>
    </submittedName>
</protein>
<dbReference type="PANTHER" id="PTHR42686:SF1">
    <property type="entry name" value="GH17980P-RELATED"/>
    <property type="match status" value="1"/>
</dbReference>
<gene>
    <name evidence="2" type="ORF">COX36_03480</name>
</gene>
<dbReference type="GO" id="GO:0005829">
    <property type="term" value="C:cytosol"/>
    <property type="evidence" value="ECO:0007669"/>
    <property type="project" value="TreeGrafter"/>
</dbReference>
<evidence type="ECO:0000259" key="1">
    <source>
        <dbReference type="Pfam" id="PF00248"/>
    </source>
</evidence>
<dbReference type="PANTHER" id="PTHR42686">
    <property type="entry name" value="GH17980P-RELATED"/>
    <property type="match status" value="1"/>
</dbReference>
<dbReference type="InterPro" id="IPR020471">
    <property type="entry name" value="AKR"/>
</dbReference>
<reference evidence="2 3" key="1">
    <citation type="submission" date="2017-09" db="EMBL/GenBank/DDBJ databases">
        <title>Depth-based differentiation of microbial function through sediment-hosted aquifers and enrichment of novel symbionts in the deep terrestrial subsurface.</title>
        <authorList>
            <person name="Probst A.J."/>
            <person name="Ladd B."/>
            <person name="Jarett J.K."/>
            <person name="Geller-Mcgrath D.E."/>
            <person name="Sieber C.M."/>
            <person name="Emerson J.B."/>
            <person name="Anantharaman K."/>
            <person name="Thomas B.C."/>
            <person name="Malmstrom R."/>
            <person name="Stieglmeier M."/>
            <person name="Klingl A."/>
            <person name="Woyke T."/>
            <person name="Ryan C.M."/>
            <person name="Banfield J.F."/>
        </authorList>
    </citation>
    <scope>NUCLEOTIDE SEQUENCE [LARGE SCALE GENOMIC DNA]</scope>
    <source>
        <strain evidence="2">CG23_combo_of_CG06-09_8_20_14_all_38_19</strain>
    </source>
</reference>
<proteinExistence type="predicted"/>
<feature type="domain" description="NADP-dependent oxidoreductase" evidence="1">
    <location>
        <begin position="43"/>
        <end position="317"/>
    </location>
</feature>
<evidence type="ECO:0000313" key="2">
    <source>
        <dbReference type="EMBL" id="PIP23407.1"/>
    </source>
</evidence>
<dbReference type="Proteomes" id="UP000230273">
    <property type="component" value="Unassembled WGS sequence"/>
</dbReference>
<dbReference type="Pfam" id="PF00248">
    <property type="entry name" value="Aldo_ket_red"/>
    <property type="match status" value="1"/>
</dbReference>
<dbReference type="InterPro" id="IPR036812">
    <property type="entry name" value="NAD(P)_OxRdtase_dom_sf"/>
</dbReference>
<dbReference type="Gene3D" id="3.20.20.100">
    <property type="entry name" value="NADP-dependent oxidoreductase domain"/>
    <property type="match status" value="1"/>
</dbReference>
<sequence>MDTEDYSNGDWKKRRLGRTDLFVTELAWGIGPLASMPEDFGYEVSESQAIETLLKAFEGPINFFDTSRIYGESEVLIRKAIKTKGRLPEGCVIATKADRDLETNMFSASQVRKSVEESCERLGLRVLPLVYLHDPEYDPRYRLDKQVAFDHIMAQNGPVAELEKLKREGVIFHLGISGGPIDMLLNFIRTGRFEVVITHNRWNLLWQVADPLIEEANKMGIAVVNAAPYATGILATGPRENARAVYQIPSKEILERVQNIAVVCQEYDIPLAAAALQFSLRDRRINSTVVGVSSPEQVSENLDLARLPIPNELWGKLEPFAMRKGDPEAT</sequence>
<dbReference type="GO" id="GO:0016491">
    <property type="term" value="F:oxidoreductase activity"/>
    <property type="evidence" value="ECO:0007669"/>
    <property type="project" value="InterPro"/>
</dbReference>
<dbReference type="CDD" id="cd19090">
    <property type="entry name" value="AKR_AKR15A-like"/>
    <property type="match status" value="1"/>
</dbReference>
<comment type="caution">
    <text evidence="2">The sequence shown here is derived from an EMBL/GenBank/DDBJ whole genome shotgun (WGS) entry which is preliminary data.</text>
</comment>
<dbReference type="EMBL" id="PCRP01000057">
    <property type="protein sequence ID" value="PIP23407.1"/>
    <property type="molecule type" value="Genomic_DNA"/>
</dbReference>
<name>A0A2G9YW07_9BACT</name>
<dbReference type="InterPro" id="IPR023210">
    <property type="entry name" value="NADP_OxRdtase_dom"/>
</dbReference>
<dbReference type="SUPFAM" id="SSF51430">
    <property type="entry name" value="NAD(P)-linked oxidoreductase"/>
    <property type="match status" value="1"/>
</dbReference>
<evidence type="ECO:0000313" key="3">
    <source>
        <dbReference type="Proteomes" id="UP000230273"/>
    </source>
</evidence>
<organism evidence="2 3">
    <name type="scientific">Candidatus Nealsonbacteria bacterium CG23_combo_of_CG06-09_8_20_14_all_38_19</name>
    <dbReference type="NCBI Taxonomy" id="1974721"/>
    <lineage>
        <taxon>Bacteria</taxon>
        <taxon>Candidatus Nealsoniibacteriota</taxon>
    </lineage>
</organism>
<accession>A0A2G9YW07</accession>